<evidence type="ECO:0000313" key="11">
    <source>
        <dbReference type="Proteomes" id="UP000033632"/>
    </source>
</evidence>
<dbReference type="PATRIC" id="fig|443610.3.peg.1149"/>
<dbReference type="NCBIfam" id="TIGR00221">
    <property type="entry name" value="nagA"/>
    <property type="match status" value="1"/>
</dbReference>
<comment type="cofactor">
    <cofactor evidence="8">
        <name>a divalent metal cation</name>
        <dbReference type="ChEBI" id="CHEBI:60240"/>
    </cofactor>
    <text evidence="8">Binds 1 divalent metal cation per subunit.</text>
</comment>
<feature type="binding site" evidence="7">
    <location>
        <position position="252"/>
    </location>
    <ligand>
        <name>substrate</name>
    </ligand>
</feature>
<feature type="active site" description="Proton donor/acceptor" evidence="6">
    <location>
        <position position="276"/>
    </location>
</feature>
<sequence>MTRTAYLGARIFDGESWHEDSALVVEAGRVAGIVPAASAPSDATRVEVPGGMLVPGFIDLQVNGGGGVLFNNDPSLDAIRTICAAHHQFGTVALLPTLITDTVEVNERAIAAGIAAAREHVPGFLGLHLEGPHLALARKGTHDGALIRPMDDADLARILAARKTLPNLLVTVAAETVTPEQIAALSAAGIIVSIGHSDAGHAQTSAAFAAGATMATHLFNAMSQLGNREPGVVGAVLGHEAVHAGLIADGIHVHPASIEVALRAKRGPGRIFLVTDAMSQTGTDIKTLTLNGRTITRADGALRLADGTLAGADLDMIDAIRFMHAKIGLPLDEVLRMASLYPAEAMGISESLGALRESAAASFVHLSESLDVEAVWIDGKKKYLERMGNNPTPSVTPATS</sequence>
<dbReference type="InterPro" id="IPR032466">
    <property type="entry name" value="Metal_Hydrolase"/>
</dbReference>
<dbReference type="InterPro" id="IPR011059">
    <property type="entry name" value="Metal-dep_hydrolase_composite"/>
</dbReference>
<keyword evidence="2 8" id="KW-0479">Metal-binding</keyword>
<feature type="binding site" evidence="7">
    <location>
        <begin position="309"/>
        <end position="311"/>
    </location>
    <ligand>
        <name>substrate</name>
    </ligand>
</feature>
<dbReference type="SUPFAM" id="SSF51338">
    <property type="entry name" value="Composite domain of metallo-dependent hydrolases"/>
    <property type="match status" value="1"/>
</dbReference>
<gene>
    <name evidence="10" type="ORF">VE25_00575</name>
</gene>
<dbReference type="Proteomes" id="UP000033632">
    <property type="component" value="Unassembled WGS sequence"/>
</dbReference>
<dbReference type="Gene3D" id="2.30.40.10">
    <property type="entry name" value="Urease, subunit C, domain 1"/>
    <property type="match status" value="1"/>
</dbReference>
<name>A0A0F5FZT6_9HYPH</name>
<dbReference type="STRING" id="443610.VE25_00575"/>
<evidence type="ECO:0000256" key="7">
    <source>
        <dbReference type="PIRSR" id="PIRSR038994-2"/>
    </source>
</evidence>
<reference evidence="10 11" key="1">
    <citation type="submission" date="2015-03" db="EMBL/GenBank/DDBJ databases">
        <authorList>
            <person name="Hassan Y.I."/>
            <person name="Lepp D."/>
            <person name="Li X.-Z."/>
            <person name="Zhou T."/>
        </authorList>
    </citation>
    <scope>NUCLEOTIDE SEQUENCE [LARGE SCALE GENOMIC DNA]</scope>
    <source>
        <strain evidence="10 11">BD-c194</strain>
    </source>
</reference>
<dbReference type="PANTHER" id="PTHR11113:SF14">
    <property type="entry name" value="N-ACETYLGLUCOSAMINE-6-PHOSPHATE DEACETYLASE"/>
    <property type="match status" value="1"/>
</dbReference>
<feature type="binding site" evidence="8">
    <location>
        <position position="196"/>
    </location>
    <ligand>
        <name>Zn(2+)</name>
        <dbReference type="ChEBI" id="CHEBI:29105"/>
    </ligand>
</feature>
<feature type="binding site" evidence="7">
    <location>
        <begin position="220"/>
        <end position="221"/>
    </location>
    <ligand>
        <name>substrate</name>
    </ligand>
</feature>
<evidence type="ECO:0000256" key="4">
    <source>
        <dbReference type="ARBA" id="ARBA00023277"/>
    </source>
</evidence>
<protein>
    <submittedName>
        <fullName evidence="10">N-acetylglucosamine-6-phosphate deacetylase</fullName>
    </submittedName>
</protein>
<feature type="binding site" evidence="8">
    <location>
        <position position="217"/>
    </location>
    <ligand>
        <name>Zn(2+)</name>
        <dbReference type="ChEBI" id="CHEBI:29105"/>
    </ligand>
</feature>
<dbReference type="GO" id="GO:0046872">
    <property type="term" value="F:metal ion binding"/>
    <property type="evidence" value="ECO:0007669"/>
    <property type="project" value="UniProtKB-KW"/>
</dbReference>
<dbReference type="EMBL" id="JZEX01000012">
    <property type="protein sequence ID" value="KKB13707.1"/>
    <property type="molecule type" value="Genomic_DNA"/>
</dbReference>
<comment type="caution">
    <text evidence="10">The sequence shown here is derived from an EMBL/GenBank/DDBJ whole genome shotgun (WGS) entry which is preliminary data.</text>
</comment>
<evidence type="ECO:0000256" key="1">
    <source>
        <dbReference type="ARBA" id="ARBA00010716"/>
    </source>
</evidence>
<comment type="similarity">
    <text evidence="1 5">Belongs to the metallo-dependent hydrolases superfamily. NagA family.</text>
</comment>
<dbReference type="AlphaFoldDB" id="A0A0F5FZT6"/>
<keyword evidence="11" id="KW-1185">Reference proteome</keyword>
<dbReference type="PANTHER" id="PTHR11113">
    <property type="entry name" value="N-ACETYLGLUCOSAMINE-6-PHOSPHATE DEACETYLASE"/>
    <property type="match status" value="1"/>
</dbReference>
<dbReference type="GO" id="GO:0006046">
    <property type="term" value="P:N-acetylglucosamine catabolic process"/>
    <property type="evidence" value="ECO:0007669"/>
    <property type="project" value="TreeGrafter"/>
</dbReference>
<evidence type="ECO:0000256" key="8">
    <source>
        <dbReference type="PIRSR" id="PIRSR038994-3"/>
    </source>
</evidence>
<organism evidence="10 11">
    <name type="scientific">Devosia geojensis</name>
    <dbReference type="NCBI Taxonomy" id="443610"/>
    <lineage>
        <taxon>Bacteria</taxon>
        <taxon>Pseudomonadati</taxon>
        <taxon>Pseudomonadota</taxon>
        <taxon>Alphaproteobacteria</taxon>
        <taxon>Hyphomicrobiales</taxon>
        <taxon>Devosiaceae</taxon>
        <taxon>Devosia</taxon>
    </lineage>
</organism>
<evidence type="ECO:0000256" key="5">
    <source>
        <dbReference type="PIRNR" id="PIRNR038994"/>
    </source>
</evidence>
<feature type="binding site" evidence="7">
    <location>
        <position position="228"/>
    </location>
    <ligand>
        <name>substrate</name>
    </ligand>
</feature>
<dbReference type="SUPFAM" id="SSF51556">
    <property type="entry name" value="Metallo-dependent hydrolases"/>
    <property type="match status" value="1"/>
</dbReference>
<keyword evidence="4 5" id="KW-0119">Carbohydrate metabolism</keyword>
<proteinExistence type="inferred from homology"/>
<feature type="domain" description="Amidohydrolase-related" evidence="9">
    <location>
        <begin position="52"/>
        <end position="380"/>
    </location>
</feature>
<dbReference type="PIRSF" id="PIRSF038994">
    <property type="entry name" value="NagA"/>
    <property type="match status" value="1"/>
</dbReference>
<feature type="binding site" evidence="7">
    <location>
        <position position="141"/>
    </location>
    <ligand>
        <name>substrate</name>
    </ligand>
</feature>
<dbReference type="InterPro" id="IPR003764">
    <property type="entry name" value="GlcNAc_6-P_deAcase"/>
</dbReference>
<evidence type="ECO:0000313" key="10">
    <source>
        <dbReference type="EMBL" id="KKB13707.1"/>
    </source>
</evidence>
<dbReference type="OrthoDB" id="9776488at2"/>
<keyword evidence="3 5" id="KW-0378">Hydrolase</keyword>
<dbReference type="CDD" id="cd00854">
    <property type="entry name" value="NagA"/>
    <property type="match status" value="1"/>
</dbReference>
<accession>A0A0F5FZT6</accession>
<evidence type="ECO:0000256" key="3">
    <source>
        <dbReference type="ARBA" id="ARBA00022801"/>
    </source>
</evidence>
<dbReference type="Pfam" id="PF01979">
    <property type="entry name" value="Amidohydro_1"/>
    <property type="match status" value="1"/>
</dbReference>
<dbReference type="GO" id="GO:0008448">
    <property type="term" value="F:N-acetylglucosamine-6-phosphate deacetylase activity"/>
    <property type="evidence" value="ECO:0007669"/>
    <property type="project" value="InterPro"/>
</dbReference>
<dbReference type="RefSeq" id="WP_046106630.1">
    <property type="nucleotide sequence ID" value="NZ_JZEX01000012.1"/>
</dbReference>
<dbReference type="Gene3D" id="3.20.20.140">
    <property type="entry name" value="Metal-dependent hydrolases"/>
    <property type="match status" value="1"/>
</dbReference>
<evidence type="ECO:0000256" key="6">
    <source>
        <dbReference type="PIRSR" id="PIRSR038994-1"/>
    </source>
</evidence>
<feature type="binding site" evidence="8">
    <location>
        <position position="130"/>
    </location>
    <ligand>
        <name>Zn(2+)</name>
        <dbReference type="ChEBI" id="CHEBI:29105"/>
    </ligand>
</feature>
<dbReference type="InterPro" id="IPR006680">
    <property type="entry name" value="Amidohydro-rel"/>
</dbReference>
<evidence type="ECO:0000259" key="9">
    <source>
        <dbReference type="Pfam" id="PF01979"/>
    </source>
</evidence>
<evidence type="ECO:0000256" key="2">
    <source>
        <dbReference type="ARBA" id="ARBA00022723"/>
    </source>
</evidence>